<dbReference type="Gene3D" id="3.80.10.10">
    <property type="entry name" value="Ribonuclease Inhibitor"/>
    <property type="match status" value="1"/>
</dbReference>
<organism evidence="1 2">
    <name type="scientific">Auricularia subglabra (strain TFB-10046 / SS5)</name>
    <name type="common">White-rot fungus</name>
    <name type="synonym">Auricularia delicata (strain TFB10046)</name>
    <dbReference type="NCBI Taxonomy" id="717982"/>
    <lineage>
        <taxon>Eukaryota</taxon>
        <taxon>Fungi</taxon>
        <taxon>Dikarya</taxon>
        <taxon>Basidiomycota</taxon>
        <taxon>Agaricomycotina</taxon>
        <taxon>Agaricomycetes</taxon>
        <taxon>Auriculariales</taxon>
        <taxon>Auriculariaceae</taxon>
        <taxon>Auricularia</taxon>
    </lineage>
</organism>
<keyword evidence="2" id="KW-1185">Reference proteome</keyword>
<dbReference type="AlphaFoldDB" id="J0WLA6"/>
<dbReference type="SUPFAM" id="SSF81383">
    <property type="entry name" value="F-box domain"/>
    <property type="match status" value="1"/>
</dbReference>
<dbReference type="SUPFAM" id="SSF52047">
    <property type="entry name" value="RNI-like"/>
    <property type="match status" value="1"/>
</dbReference>
<gene>
    <name evidence="1" type="ORF">AURDEDRAFT_189132</name>
</gene>
<proteinExistence type="predicted"/>
<dbReference type="EMBL" id="JH688865">
    <property type="protein sequence ID" value="EJD32545.1"/>
    <property type="molecule type" value="Genomic_DNA"/>
</dbReference>
<feature type="non-terminal residue" evidence="1">
    <location>
        <position position="462"/>
    </location>
</feature>
<accession>J0WLA6</accession>
<dbReference type="Proteomes" id="UP000006514">
    <property type="component" value="Unassembled WGS sequence"/>
</dbReference>
<dbReference type="InParanoid" id="J0WLA6"/>
<dbReference type="InterPro" id="IPR036047">
    <property type="entry name" value="F-box-like_dom_sf"/>
</dbReference>
<dbReference type="OrthoDB" id="2958367at2759"/>
<evidence type="ECO:0008006" key="3">
    <source>
        <dbReference type="Google" id="ProtNLM"/>
    </source>
</evidence>
<sequence>MEPKPSSERRSQQIRPAGITALPVEILARCFFFLPEELFGRLSILHVSRTWRTTAFSFPETWSVIRISQGDPSAHLFLNLVLLNTASYPVDFHFTSSAMLGTSSEDMSLVVAEHLERFRSIAWTASPMDAMPLETEAPFLEHVSGRILFPIASRFLGGVPGRLRSLELDRLCLPRRCPALATLRHLKSSVYARESGFLHMLFDICPQLESLDLGMMIKDPAFQPRGPAPQSLRRLRLEIIDCGSDPRNDANCKDLYSLCRSWRLGPLLQSLELVTFSLTVTDMYLSLILDGADSLAVLTDSRTCITARHTGGKNRTKCLRSHVPGDVSKIAKSLAASTLADLRSLAITSDVFRRFTSEGGVLPALTHLHLIVNRGQWVPARSDAPPWTHLYALAQMPQLEAVDIDVRHSEDALDNTRWLPALPNAAHAQSLLATLAAGLTHHVTVSIRGFPPDVAGAVSLPL</sequence>
<evidence type="ECO:0000313" key="2">
    <source>
        <dbReference type="Proteomes" id="UP000006514"/>
    </source>
</evidence>
<reference evidence="2" key="1">
    <citation type="journal article" date="2012" name="Science">
        <title>The Paleozoic origin of enzymatic lignin decomposition reconstructed from 31 fungal genomes.</title>
        <authorList>
            <person name="Floudas D."/>
            <person name="Binder M."/>
            <person name="Riley R."/>
            <person name="Barry K."/>
            <person name="Blanchette R.A."/>
            <person name="Henrissat B."/>
            <person name="Martinez A.T."/>
            <person name="Otillar R."/>
            <person name="Spatafora J.W."/>
            <person name="Yadav J.S."/>
            <person name="Aerts A."/>
            <person name="Benoit I."/>
            <person name="Boyd A."/>
            <person name="Carlson A."/>
            <person name="Copeland A."/>
            <person name="Coutinho P.M."/>
            <person name="de Vries R.P."/>
            <person name="Ferreira P."/>
            <person name="Findley K."/>
            <person name="Foster B."/>
            <person name="Gaskell J."/>
            <person name="Glotzer D."/>
            <person name="Gorecki P."/>
            <person name="Heitman J."/>
            <person name="Hesse C."/>
            <person name="Hori C."/>
            <person name="Igarashi K."/>
            <person name="Jurgens J.A."/>
            <person name="Kallen N."/>
            <person name="Kersten P."/>
            <person name="Kohler A."/>
            <person name="Kuees U."/>
            <person name="Kumar T.K.A."/>
            <person name="Kuo A."/>
            <person name="LaButti K."/>
            <person name="Larrondo L.F."/>
            <person name="Lindquist E."/>
            <person name="Ling A."/>
            <person name="Lombard V."/>
            <person name="Lucas S."/>
            <person name="Lundell T."/>
            <person name="Martin R."/>
            <person name="McLaughlin D.J."/>
            <person name="Morgenstern I."/>
            <person name="Morin E."/>
            <person name="Murat C."/>
            <person name="Nagy L.G."/>
            <person name="Nolan M."/>
            <person name="Ohm R.A."/>
            <person name="Patyshakuliyeva A."/>
            <person name="Rokas A."/>
            <person name="Ruiz-Duenas F.J."/>
            <person name="Sabat G."/>
            <person name="Salamov A."/>
            <person name="Samejima M."/>
            <person name="Schmutz J."/>
            <person name="Slot J.C."/>
            <person name="St John F."/>
            <person name="Stenlid J."/>
            <person name="Sun H."/>
            <person name="Sun S."/>
            <person name="Syed K."/>
            <person name="Tsang A."/>
            <person name="Wiebenga A."/>
            <person name="Young D."/>
            <person name="Pisabarro A."/>
            <person name="Eastwood D.C."/>
            <person name="Martin F."/>
            <person name="Cullen D."/>
            <person name="Grigoriev I.V."/>
            <person name="Hibbett D.S."/>
        </authorList>
    </citation>
    <scope>NUCLEOTIDE SEQUENCE [LARGE SCALE GENOMIC DNA]</scope>
    <source>
        <strain evidence="2">TFB10046</strain>
    </source>
</reference>
<protein>
    <recommendedName>
        <fullName evidence="3">F-box domain-containing protein</fullName>
    </recommendedName>
</protein>
<evidence type="ECO:0000313" key="1">
    <source>
        <dbReference type="EMBL" id="EJD32545.1"/>
    </source>
</evidence>
<dbReference type="KEGG" id="adl:AURDEDRAFT_189132"/>
<name>J0WLA6_AURST</name>
<dbReference type="InterPro" id="IPR032675">
    <property type="entry name" value="LRR_dom_sf"/>
</dbReference>